<dbReference type="GO" id="GO:0046872">
    <property type="term" value="F:metal ion binding"/>
    <property type="evidence" value="ECO:0007669"/>
    <property type="project" value="UniProtKB-KW"/>
</dbReference>
<feature type="active site" description="Proton donor/acceptor" evidence="5">
    <location>
        <position position="230"/>
    </location>
</feature>
<dbReference type="PANTHER" id="PTHR11113">
    <property type="entry name" value="N-ACETYLGLUCOSAMINE-6-PHOSPHATE DEACETYLASE"/>
    <property type="match status" value="1"/>
</dbReference>
<feature type="binding site" evidence="6">
    <location>
        <position position="151"/>
    </location>
    <ligand>
        <name>Zn(2+)</name>
        <dbReference type="ChEBI" id="CHEBI:29105"/>
    </ligand>
</feature>
<organism evidence="7 8">
    <name type="scientific">Pseudochrobactrum asaccharolyticum</name>
    <dbReference type="NCBI Taxonomy" id="354351"/>
    <lineage>
        <taxon>Bacteria</taxon>
        <taxon>Pseudomonadati</taxon>
        <taxon>Pseudomonadota</taxon>
        <taxon>Alphaproteobacteria</taxon>
        <taxon>Hyphomicrobiales</taxon>
        <taxon>Brucellaceae</taxon>
        <taxon>Pseudochrobactrum</taxon>
    </lineage>
</organism>
<dbReference type="RefSeq" id="WP_113944062.1">
    <property type="nucleotide sequence ID" value="NZ_JBHEEG010000008.1"/>
</dbReference>
<evidence type="ECO:0000256" key="2">
    <source>
        <dbReference type="ARBA" id="ARBA00022723"/>
    </source>
</evidence>
<keyword evidence="4" id="KW-0119">Carbohydrate metabolism</keyword>
<keyword evidence="3 4" id="KW-0378">Hydrolase</keyword>
<dbReference type="InterPro" id="IPR032466">
    <property type="entry name" value="Metal_Hydrolase"/>
</dbReference>
<evidence type="ECO:0000256" key="1">
    <source>
        <dbReference type="ARBA" id="ARBA00010716"/>
    </source>
</evidence>
<feature type="binding site" evidence="6">
    <location>
        <position position="172"/>
    </location>
    <ligand>
        <name>Zn(2+)</name>
        <dbReference type="ChEBI" id="CHEBI:29105"/>
    </ligand>
</feature>
<evidence type="ECO:0000256" key="4">
    <source>
        <dbReference type="PIRNR" id="PIRNR038994"/>
    </source>
</evidence>
<sequence>MRTKGLTDLQVNGFAGVDFNSGMLTASELDHALEAMLATGVTACLPTLITAAPDVLLQRIQMLDNAIQHSRLGRLMCLGLHIEGPFLNPRQGFAGCHPAGVMTPPYASLIDELQARITTPILLVTLAPELSGSEEFIAAMKARNILTAIGHSDCNFETATQAASAGASFSTHLGNGLPQHMPKLDNPLFAQLAEDRLTACFIADGFHIPPQALKVMIRAKGISRSVLVTDAVSAAAAETGFYHFADMRIERYDNGMVKNPNGAGLAGSTLCLDQAVRNLVTWGIASFDEAVRMASENVEALLAPALTARSIKQPVSFIEWTSDLFIRKATFPEHDA</sequence>
<dbReference type="PIRSF" id="PIRSF038994">
    <property type="entry name" value="NagA"/>
    <property type="match status" value="1"/>
</dbReference>
<evidence type="ECO:0000256" key="6">
    <source>
        <dbReference type="PIRSR" id="PIRSR038994-3"/>
    </source>
</evidence>
<comment type="similarity">
    <text evidence="1 4">Belongs to the metallo-dependent hydrolases superfamily. NagA family.</text>
</comment>
<dbReference type="Proteomes" id="UP000252893">
    <property type="component" value="Unassembled WGS sequence"/>
</dbReference>
<keyword evidence="2 6" id="KW-0479">Metal-binding</keyword>
<protein>
    <submittedName>
        <fullName evidence="7">N-acetylglucosamine 6-phosphate deacetylase</fullName>
    </submittedName>
</protein>
<evidence type="ECO:0000256" key="5">
    <source>
        <dbReference type="PIRSR" id="PIRSR038994-1"/>
    </source>
</evidence>
<dbReference type="AlphaFoldDB" id="A0A366DZN9"/>
<dbReference type="GO" id="GO:0006046">
    <property type="term" value="P:N-acetylglucosamine catabolic process"/>
    <property type="evidence" value="ECO:0007669"/>
    <property type="project" value="TreeGrafter"/>
</dbReference>
<gene>
    <name evidence="7" type="ORF">DFR47_10370</name>
</gene>
<keyword evidence="8" id="KW-1185">Reference proteome</keyword>
<dbReference type="GO" id="GO:0008448">
    <property type="term" value="F:N-acetylglucosamine-6-phosphate deacetylase activity"/>
    <property type="evidence" value="ECO:0007669"/>
    <property type="project" value="InterPro"/>
</dbReference>
<name>A0A366DZN9_9HYPH</name>
<reference evidence="7 8" key="1">
    <citation type="submission" date="2018-06" db="EMBL/GenBank/DDBJ databases">
        <title>Genomic Encyclopedia of Type Strains, Phase IV (KMG-IV): sequencing the most valuable type-strain genomes for metagenomic binning, comparative biology and taxonomic classification.</title>
        <authorList>
            <person name="Goeker M."/>
        </authorList>
    </citation>
    <scope>NUCLEOTIDE SEQUENCE [LARGE SCALE GENOMIC DNA]</scope>
    <source>
        <strain evidence="7 8">DSM 25619</strain>
    </source>
</reference>
<dbReference type="SUPFAM" id="SSF51556">
    <property type="entry name" value="Metallo-dependent hydrolases"/>
    <property type="match status" value="1"/>
</dbReference>
<evidence type="ECO:0000313" key="7">
    <source>
        <dbReference type="EMBL" id="RBO95507.1"/>
    </source>
</evidence>
<dbReference type="OrthoDB" id="9776488at2"/>
<evidence type="ECO:0000256" key="3">
    <source>
        <dbReference type="ARBA" id="ARBA00022801"/>
    </source>
</evidence>
<dbReference type="PANTHER" id="PTHR11113:SF14">
    <property type="entry name" value="N-ACETYLGLUCOSAMINE-6-PHOSPHATE DEACETYLASE"/>
    <property type="match status" value="1"/>
</dbReference>
<evidence type="ECO:0000313" key="8">
    <source>
        <dbReference type="Proteomes" id="UP000252893"/>
    </source>
</evidence>
<comment type="cofactor">
    <cofactor evidence="6">
        <name>a divalent metal cation</name>
        <dbReference type="ChEBI" id="CHEBI:60240"/>
    </cofactor>
    <text evidence="6">Binds 1 divalent metal cation per subunit.</text>
</comment>
<dbReference type="EMBL" id="QNRH01000003">
    <property type="protein sequence ID" value="RBO95507.1"/>
    <property type="molecule type" value="Genomic_DNA"/>
</dbReference>
<comment type="caution">
    <text evidence="7">The sequence shown here is derived from an EMBL/GenBank/DDBJ whole genome shotgun (WGS) entry which is preliminary data.</text>
</comment>
<dbReference type="Gene3D" id="3.20.20.140">
    <property type="entry name" value="Metal-dependent hydrolases"/>
    <property type="match status" value="1"/>
</dbReference>
<dbReference type="InterPro" id="IPR003764">
    <property type="entry name" value="GlcNAc_6-P_deAcase"/>
</dbReference>
<proteinExistence type="inferred from homology"/>
<accession>A0A366DZN9</accession>
<feature type="binding site" evidence="6">
    <location>
        <position position="83"/>
    </location>
    <ligand>
        <name>Zn(2+)</name>
        <dbReference type="ChEBI" id="CHEBI:29105"/>
    </ligand>
</feature>